<feature type="chain" id="PRO_5035259207" description="Nucleotide-diphospho-sugar transferase domain-containing protein" evidence="1">
    <location>
        <begin position="20"/>
        <end position="326"/>
    </location>
</feature>
<reference evidence="4" key="1">
    <citation type="journal article" date="2012" name="Nature">
        <title>A physical, genetic and functional sequence assembly of the barley genome.</title>
        <authorList>
            <consortium name="The International Barley Genome Sequencing Consortium"/>
            <person name="Mayer K.F."/>
            <person name="Waugh R."/>
            <person name="Brown J.W."/>
            <person name="Schulman A."/>
            <person name="Langridge P."/>
            <person name="Platzer M."/>
            <person name="Fincher G.B."/>
            <person name="Muehlbauer G.J."/>
            <person name="Sato K."/>
            <person name="Close T.J."/>
            <person name="Wise R.P."/>
            <person name="Stein N."/>
        </authorList>
    </citation>
    <scope>NUCLEOTIDE SEQUENCE [LARGE SCALE GENOMIC DNA]</scope>
    <source>
        <strain evidence="4">cv. Morex</strain>
    </source>
</reference>
<evidence type="ECO:0000259" key="2">
    <source>
        <dbReference type="Pfam" id="PF03407"/>
    </source>
</evidence>
<dbReference type="PANTHER" id="PTHR46038:SF36">
    <property type="entry name" value="NUCLEOTIDE-DIPHOSPHO-SUGAR TRANSFERASE DOMAIN-CONTAINING PROTEIN"/>
    <property type="match status" value="1"/>
</dbReference>
<protein>
    <recommendedName>
        <fullName evidence="2">Nucleotide-diphospho-sugar transferase domain-containing protein</fullName>
    </recommendedName>
</protein>
<reference evidence="3" key="2">
    <citation type="submission" date="2020-10" db="EMBL/GenBank/DDBJ databases">
        <authorList>
            <person name="Scholz U."/>
            <person name="Mascher M."/>
            <person name="Fiebig A."/>
        </authorList>
    </citation>
    <scope>NUCLEOTIDE SEQUENCE [LARGE SCALE GENOMIC DNA]</scope>
    <source>
        <strain evidence="3">cv. Morex</strain>
    </source>
</reference>
<feature type="domain" description="Nucleotide-diphospho-sugar transferase" evidence="2">
    <location>
        <begin position="98"/>
        <end position="300"/>
    </location>
</feature>
<dbReference type="Proteomes" id="UP000011116">
    <property type="component" value="Chromosome 2H"/>
</dbReference>
<dbReference type="AlphaFoldDB" id="A0A8I6X8K9"/>
<dbReference type="Gramene" id="HORVU.MOREX.r2.2HG0173610.1">
    <property type="protein sequence ID" value="HORVU.MOREX.r2.2HG0173610.1"/>
    <property type="gene ID" value="HORVU.MOREX.r2.2HG0173610"/>
</dbReference>
<accession>A0A8I6X8K9</accession>
<dbReference type="PANTHER" id="PTHR46038">
    <property type="entry name" value="EXPRESSED PROTEIN-RELATED"/>
    <property type="match status" value="1"/>
</dbReference>
<dbReference type="InterPro" id="IPR005069">
    <property type="entry name" value="Nucl-diP-sugar_transferase"/>
</dbReference>
<dbReference type="Gramene" id="HORVU.MOREX.r3.2HG0208790.1">
    <property type="protein sequence ID" value="HORVU.MOREX.r3.2HG0208790.1"/>
    <property type="gene ID" value="HORVU.MOREX.r3.2HG0208790"/>
</dbReference>
<reference evidence="3" key="3">
    <citation type="submission" date="2022-01" db="UniProtKB">
        <authorList>
            <consortium name="EnsemblPlants"/>
        </authorList>
    </citation>
    <scope>IDENTIFICATION</scope>
    <source>
        <strain evidence="3">subsp. vulgare</strain>
    </source>
</reference>
<keyword evidence="4" id="KW-1185">Reference proteome</keyword>
<keyword evidence="1" id="KW-0732">Signal</keyword>
<evidence type="ECO:0000256" key="1">
    <source>
        <dbReference type="SAM" id="SignalP"/>
    </source>
</evidence>
<dbReference type="EnsemblPlants" id="HORVU.MOREX.r3.2HG0208790.1">
    <property type="protein sequence ID" value="HORVU.MOREX.r3.2HG0208790.1"/>
    <property type="gene ID" value="HORVU.MOREX.r3.2HG0208790"/>
</dbReference>
<feature type="signal peptide" evidence="1">
    <location>
        <begin position="1"/>
        <end position="19"/>
    </location>
</feature>
<proteinExistence type="predicted"/>
<name>A0A8I6X8K9_HORVV</name>
<evidence type="ECO:0000313" key="3">
    <source>
        <dbReference type="EnsemblPlants" id="HORVU.MOREX.r3.2HG0208790.1"/>
    </source>
</evidence>
<dbReference type="Pfam" id="PF03407">
    <property type="entry name" value="Nucleotid_trans"/>
    <property type="match status" value="1"/>
</dbReference>
<organism evidence="3 4">
    <name type="scientific">Hordeum vulgare subsp. vulgare</name>
    <name type="common">Domesticated barley</name>
    <dbReference type="NCBI Taxonomy" id="112509"/>
    <lineage>
        <taxon>Eukaryota</taxon>
        <taxon>Viridiplantae</taxon>
        <taxon>Streptophyta</taxon>
        <taxon>Embryophyta</taxon>
        <taxon>Tracheophyta</taxon>
        <taxon>Spermatophyta</taxon>
        <taxon>Magnoliopsida</taxon>
        <taxon>Liliopsida</taxon>
        <taxon>Poales</taxon>
        <taxon>Poaceae</taxon>
        <taxon>BOP clade</taxon>
        <taxon>Pooideae</taxon>
        <taxon>Triticodae</taxon>
        <taxon>Triticeae</taxon>
        <taxon>Hordeinae</taxon>
        <taxon>Hordeum</taxon>
    </lineage>
</organism>
<sequence>MSSVTNLLCFVLGAAATAAFVALLPPSAPRPYAVADLGMRKLSTAAAASDDGLAELLRSASMEDKTVILTLTNEAHAMPGSVLQIMLDSLRTGVRTQHLLKHLVVVATDPKGLERCRRMHPLCHLLVANGMSANGTKLMFYDKDYVDMMWARNRLQARVLALGYTMLFTDLDILWFRNPLLRIPVGADITLACDNHFGSNPYDLDKAANSGFVYARPTAATLAFFEGWYEARTRWPGENDQVVFREMKHELAARHGATVYLVDTTYFHNACEEWKKFNFHEICIFHAACIHGLQDKIDRLHAVLHEWRQFQAQQLLLGANSTALTY</sequence>
<dbReference type="InterPro" id="IPR044821">
    <property type="entry name" value="At1g28695/At4g15970-like"/>
</dbReference>
<evidence type="ECO:0000313" key="4">
    <source>
        <dbReference type="Proteomes" id="UP000011116"/>
    </source>
</evidence>